<name>A0A3Q9FN85_9BACT</name>
<keyword evidence="1" id="KW-0472">Membrane</keyword>
<dbReference type="Pfam" id="PF13858">
    <property type="entry name" value="DUF4199"/>
    <property type="match status" value="1"/>
</dbReference>
<feature type="transmembrane region" description="Helical" evidence="1">
    <location>
        <begin position="77"/>
        <end position="95"/>
    </location>
</feature>
<dbReference type="OrthoDB" id="1122768at2"/>
<dbReference type="AlphaFoldDB" id="A0A3Q9FN85"/>
<gene>
    <name evidence="2" type="ORF">EI427_15895</name>
</gene>
<proteinExistence type="predicted"/>
<dbReference type="EMBL" id="CP034562">
    <property type="protein sequence ID" value="AZQ63652.1"/>
    <property type="molecule type" value="Genomic_DNA"/>
</dbReference>
<keyword evidence="1" id="KW-1133">Transmembrane helix</keyword>
<evidence type="ECO:0000256" key="1">
    <source>
        <dbReference type="SAM" id="Phobius"/>
    </source>
</evidence>
<feature type="transmembrane region" description="Helical" evidence="1">
    <location>
        <begin position="12"/>
        <end position="33"/>
    </location>
</feature>
<keyword evidence="1" id="KW-0812">Transmembrane</keyword>
<reference evidence="2 3" key="1">
    <citation type="submission" date="2018-12" db="EMBL/GenBank/DDBJ databases">
        <title>Flammeovirga pectinis sp. nov., isolated from the gut of the Korean scallop, Patinopecten yessoensis.</title>
        <authorList>
            <person name="Bae J.-W."/>
            <person name="Jeong Y.-S."/>
            <person name="Kang W."/>
        </authorList>
    </citation>
    <scope>NUCLEOTIDE SEQUENCE [LARGE SCALE GENOMIC DNA]</scope>
    <source>
        <strain evidence="2 3">L12M1</strain>
    </source>
</reference>
<feature type="transmembrane region" description="Helical" evidence="1">
    <location>
        <begin position="39"/>
        <end position="56"/>
    </location>
</feature>
<dbReference type="RefSeq" id="WP_126616554.1">
    <property type="nucleotide sequence ID" value="NZ_CP034562.1"/>
</dbReference>
<dbReference type="InterPro" id="IPR025250">
    <property type="entry name" value="DUF4199"/>
</dbReference>
<accession>A0A3Q9FN85</accession>
<sequence length="175" mass="19856">MDKETSIKPYAFKYGAITGVFAFGYSVLLTSLGKSQDTFFQYLSVLVVLTATIFAYREFKEYNEGFLKYRTGVKLGTLLGFISATISAFFNYLYIQFIDDSIIDQAVEVASKAIEGNPQITDEQYEQSIEIVRWVAGTPIPQLINILFMTFFGFLLALVISHFMKNEPTKDGYNF</sequence>
<dbReference type="KEGG" id="fll:EI427_15895"/>
<protein>
    <submittedName>
        <fullName evidence="2">DUF4199 domain-containing protein</fullName>
    </submittedName>
</protein>
<evidence type="ECO:0000313" key="3">
    <source>
        <dbReference type="Proteomes" id="UP000267268"/>
    </source>
</evidence>
<feature type="transmembrane region" description="Helical" evidence="1">
    <location>
        <begin position="143"/>
        <end position="164"/>
    </location>
</feature>
<dbReference type="Proteomes" id="UP000267268">
    <property type="component" value="Chromosome 1"/>
</dbReference>
<keyword evidence="3" id="KW-1185">Reference proteome</keyword>
<evidence type="ECO:0000313" key="2">
    <source>
        <dbReference type="EMBL" id="AZQ63652.1"/>
    </source>
</evidence>
<organism evidence="2 3">
    <name type="scientific">Flammeovirga pectinis</name>
    <dbReference type="NCBI Taxonomy" id="2494373"/>
    <lineage>
        <taxon>Bacteria</taxon>
        <taxon>Pseudomonadati</taxon>
        <taxon>Bacteroidota</taxon>
        <taxon>Cytophagia</taxon>
        <taxon>Cytophagales</taxon>
        <taxon>Flammeovirgaceae</taxon>
        <taxon>Flammeovirga</taxon>
    </lineage>
</organism>